<dbReference type="Gene3D" id="1.10.630.10">
    <property type="entry name" value="Cytochrome P450"/>
    <property type="match status" value="1"/>
</dbReference>
<proteinExistence type="inferred from homology"/>
<dbReference type="SUPFAM" id="SSF48264">
    <property type="entry name" value="Cytochrome P450"/>
    <property type="match status" value="1"/>
</dbReference>
<comment type="cofactor">
    <cofactor evidence="3">
        <name>FAD</name>
        <dbReference type="ChEBI" id="CHEBI:57692"/>
    </cofactor>
</comment>
<dbReference type="PANTHER" id="PTHR24305">
    <property type="entry name" value="CYTOCHROME P450"/>
    <property type="match status" value="1"/>
</dbReference>
<dbReference type="GO" id="GO:0005506">
    <property type="term" value="F:iron ion binding"/>
    <property type="evidence" value="ECO:0007669"/>
    <property type="project" value="InterPro"/>
</dbReference>
<gene>
    <name evidence="18" type="ORF">XA68_12161</name>
</gene>
<keyword evidence="15 17" id="KW-0503">Monooxygenase</keyword>
<comment type="similarity">
    <text evidence="4">In the N-terminal section; belongs to the cytochrome P450 family.</text>
</comment>
<keyword evidence="19" id="KW-1185">Reference proteome</keyword>
<keyword evidence="11" id="KW-0521">NADP</keyword>
<reference evidence="18 19" key="2">
    <citation type="journal article" date="2017" name="Sci. Rep.">
        <title>Ant-infecting Ophiocordyceps genomes reveal a high diversity of potential behavioral manipulation genes and a possible major role for enterotoxins.</title>
        <authorList>
            <person name="de Bekker C."/>
            <person name="Ohm R.A."/>
            <person name="Evans H.C."/>
            <person name="Brachmann A."/>
            <person name="Hughes D.P."/>
        </authorList>
    </citation>
    <scope>NUCLEOTIDE SEQUENCE [LARGE SCALE GENOMIC DNA]</scope>
    <source>
        <strain evidence="18 19">SC16a</strain>
    </source>
</reference>
<dbReference type="PROSITE" id="PS00086">
    <property type="entry name" value="CYTOCHROME_P450"/>
    <property type="match status" value="1"/>
</dbReference>
<dbReference type="InterPro" id="IPR002401">
    <property type="entry name" value="Cyt_P450_E_grp-I"/>
</dbReference>
<keyword evidence="12" id="KW-0249">Electron transport</keyword>
<keyword evidence="14 16" id="KW-0408">Iron</keyword>
<comment type="similarity">
    <text evidence="17">Belongs to the cytochrome P450 family.</text>
</comment>
<evidence type="ECO:0000256" key="4">
    <source>
        <dbReference type="ARBA" id="ARBA00010018"/>
    </source>
</evidence>
<comment type="caution">
    <text evidence="18">The sequence shown here is derived from an EMBL/GenBank/DDBJ whole genome shotgun (WGS) entry which is preliminary data.</text>
</comment>
<dbReference type="GO" id="GO:0016705">
    <property type="term" value="F:oxidoreductase activity, acting on paired donors, with incorporation or reduction of molecular oxygen"/>
    <property type="evidence" value="ECO:0007669"/>
    <property type="project" value="InterPro"/>
</dbReference>
<feature type="binding site" description="axial binding residue" evidence="16">
    <location>
        <position position="429"/>
    </location>
    <ligand>
        <name>heme</name>
        <dbReference type="ChEBI" id="CHEBI:30413"/>
    </ligand>
    <ligandPart>
        <name>Fe</name>
        <dbReference type="ChEBI" id="CHEBI:18248"/>
    </ligandPart>
</feature>
<evidence type="ECO:0000256" key="3">
    <source>
        <dbReference type="ARBA" id="ARBA00001974"/>
    </source>
</evidence>
<reference evidence="18 19" key="1">
    <citation type="journal article" date="2015" name="BMC Genomics">
        <title>Gene expression during zombie ant biting behavior reflects the complexity underlying fungal parasitic behavioral manipulation.</title>
        <authorList>
            <person name="de Bekker C."/>
            <person name="Ohm R.A."/>
            <person name="Loreto R.G."/>
            <person name="Sebastian A."/>
            <person name="Albert I."/>
            <person name="Merrow M."/>
            <person name="Brachmann A."/>
            <person name="Hughes D.P."/>
        </authorList>
    </citation>
    <scope>NUCLEOTIDE SEQUENCE [LARGE SCALE GENOMIC DNA]</scope>
    <source>
        <strain evidence="18 19">SC16a</strain>
    </source>
</reference>
<keyword evidence="9 16" id="KW-0479">Metal-binding</keyword>
<evidence type="ECO:0000256" key="8">
    <source>
        <dbReference type="ARBA" id="ARBA00022643"/>
    </source>
</evidence>
<comment type="cofactor">
    <cofactor evidence="1">
        <name>FMN</name>
        <dbReference type="ChEBI" id="CHEBI:58210"/>
    </cofactor>
</comment>
<evidence type="ECO:0000256" key="1">
    <source>
        <dbReference type="ARBA" id="ARBA00001917"/>
    </source>
</evidence>
<dbReference type="AlphaFoldDB" id="A0A2A9PPC0"/>
<dbReference type="PANTHER" id="PTHR24305:SF108">
    <property type="entry name" value="P450, PUTATIVE (EUROFUNG)-RELATED"/>
    <property type="match status" value="1"/>
</dbReference>
<evidence type="ECO:0000256" key="15">
    <source>
        <dbReference type="ARBA" id="ARBA00023033"/>
    </source>
</evidence>
<keyword evidence="10" id="KW-0274">FAD</keyword>
<dbReference type="InterPro" id="IPR017972">
    <property type="entry name" value="Cyt_P450_CS"/>
</dbReference>
<evidence type="ECO:0000256" key="17">
    <source>
        <dbReference type="RuleBase" id="RU000461"/>
    </source>
</evidence>
<evidence type="ECO:0000256" key="16">
    <source>
        <dbReference type="PIRSR" id="PIRSR602401-1"/>
    </source>
</evidence>
<keyword evidence="8" id="KW-0288">FMN</keyword>
<sequence>MYIQPEANEDVEAVGDNVVCCPIDSRITMSQPIPQPQGVPLLGNILDVDPNKTWPSLKALAQQHGEIFKISVLGHTVVFIASVELAGEVCNEKRFRKHVGGPIVEVRAAVNDALFTAYHYEDIWGIAHRILAPSLQPKAVARLFPGMRDVTGELVEQWKSTSLPITPFDGLGRLTCEIIHQTLFGERLNGLTGPEPPVIQAIKDFMAETVLRPTRPRVVNWWWHSSKHESDVKTMRQYAAAALNWGKEHPQEREEFLTAIIDGKDPETGKGLSESQGIDNIVSKQIAASTAPCLLTATLVYLLKNPETFAKAREEIDSVLGDGEFEQAHLGKLQYLQGVIRESLRMASPAPAFNVEPITSDDKSPILLAGGKYEIAHNQPMIIVLSEVNHDPTVFEDPYSFKPERMMGEAFEKLPAGAKKWFGSGKRECLGIHYAMQICKVILVRLVRELDLEMTDPNYVPDMQGFLNVHPVGFTIQAKPRAMKKK</sequence>
<dbReference type="FunFam" id="1.10.630.10:FF:000040">
    <property type="entry name" value="Bifunctional cytochrome P450/NADPH--P450 reductase"/>
    <property type="match status" value="1"/>
</dbReference>
<keyword evidence="5" id="KW-0813">Transport</keyword>
<evidence type="ECO:0000256" key="9">
    <source>
        <dbReference type="ARBA" id="ARBA00022723"/>
    </source>
</evidence>
<protein>
    <recommendedName>
        <fullName evidence="20">Cytochrome P450</fullName>
    </recommendedName>
</protein>
<dbReference type="PRINTS" id="PR00463">
    <property type="entry name" value="EP450I"/>
</dbReference>
<dbReference type="Proteomes" id="UP000037136">
    <property type="component" value="Unassembled WGS sequence"/>
</dbReference>
<dbReference type="InterPro" id="IPR050121">
    <property type="entry name" value="Cytochrome_P450_monoxygenase"/>
</dbReference>
<dbReference type="InterPro" id="IPR036396">
    <property type="entry name" value="Cyt_P450_sf"/>
</dbReference>
<accession>A0A2A9PPC0</accession>
<evidence type="ECO:0000256" key="7">
    <source>
        <dbReference type="ARBA" id="ARBA00022630"/>
    </source>
</evidence>
<evidence type="ECO:0000313" key="18">
    <source>
        <dbReference type="EMBL" id="PFH62733.1"/>
    </source>
</evidence>
<evidence type="ECO:0000256" key="11">
    <source>
        <dbReference type="ARBA" id="ARBA00022857"/>
    </source>
</evidence>
<dbReference type="Pfam" id="PF00067">
    <property type="entry name" value="p450"/>
    <property type="match status" value="1"/>
</dbReference>
<dbReference type="GO" id="GO:0020037">
    <property type="term" value="F:heme binding"/>
    <property type="evidence" value="ECO:0007669"/>
    <property type="project" value="InterPro"/>
</dbReference>
<comment type="cofactor">
    <cofactor evidence="2 16">
        <name>heme</name>
        <dbReference type="ChEBI" id="CHEBI:30413"/>
    </cofactor>
</comment>
<evidence type="ECO:0000313" key="19">
    <source>
        <dbReference type="Proteomes" id="UP000037136"/>
    </source>
</evidence>
<evidence type="ECO:0000256" key="2">
    <source>
        <dbReference type="ARBA" id="ARBA00001971"/>
    </source>
</evidence>
<evidence type="ECO:0000256" key="5">
    <source>
        <dbReference type="ARBA" id="ARBA00022448"/>
    </source>
</evidence>
<dbReference type="EMBL" id="LAZP02000019">
    <property type="protein sequence ID" value="PFH62733.1"/>
    <property type="molecule type" value="Genomic_DNA"/>
</dbReference>
<keyword evidence="7" id="KW-0285">Flavoprotein</keyword>
<evidence type="ECO:0000256" key="6">
    <source>
        <dbReference type="ARBA" id="ARBA00022617"/>
    </source>
</evidence>
<keyword evidence="13 17" id="KW-0560">Oxidoreductase</keyword>
<dbReference type="OrthoDB" id="1470350at2759"/>
<keyword evidence="6 16" id="KW-0349">Heme</keyword>
<evidence type="ECO:0000256" key="12">
    <source>
        <dbReference type="ARBA" id="ARBA00022982"/>
    </source>
</evidence>
<evidence type="ECO:0008006" key="20">
    <source>
        <dbReference type="Google" id="ProtNLM"/>
    </source>
</evidence>
<evidence type="ECO:0000256" key="14">
    <source>
        <dbReference type="ARBA" id="ARBA00023004"/>
    </source>
</evidence>
<evidence type="ECO:0000256" key="13">
    <source>
        <dbReference type="ARBA" id="ARBA00023002"/>
    </source>
</evidence>
<evidence type="ECO:0000256" key="10">
    <source>
        <dbReference type="ARBA" id="ARBA00022827"/>
    </source>
</evidence>
<name>A0A2A9PPC0_OPHUN</name>
<dbReference type="InterPro" id="IPR001128">
    <property type="entry name" value="Cyt_P450"/>
</dbReference>
<dbReference type="STRING" id="268505.A0A2A9PPC0"/>
<organism evidence="18 19">
    <name type="scientific">Ophiocordyceps unilateralis</name>
    <name type="common">Zombie-ant fungus</name>
    <name type="synonym">Torrubia unilateralis</name>
    <dbReference type="NCBI Taxonomy" id="268505"/>
    <lineage>
        <taxon>Eukaryota</taxon>
        <taxon>Fungi</taxon>
        <taxon>Dikarya</taxon>
        <taxon>Ascomycota</taxon>
        <taxon>Pezizomycotina</taxon>
        <taxon>Sordariomycetes</taxon>
        <taxon>Hypocreomycetidae</taxon>
        <taxon>Hypocreales</taxon>
        <taxon>Ophiocordycipitaceae</taxon>
        <taxon>Ophiocordyceps</taxon>
    </lineage>
</organism>
<dbReference type="GO" id="GO:0004497">
    <property type="term" value="F:monooxygenase activity"/>
    <property type="evidence" value="ECO:0007669"/>
    <property type="project" value="UniProtKB-KW"/>
</dbReference>